<dbReference type="Pfam" id="PF02140">
    <property type="entry name" value="SUEL_Lectin"/>
    <property type="match status" value="2"/>
</dbReference>
<evidence type="ECO:0000256" key="2">
    <source>
        <dbReference type="ARBA" id="ARBA00022737"/>
    </source>
</evidence>
<keyword evidence="2" id="KW-0677">Repeat</keyword>
<dbReference type="EMBL" id="CAWUFR010001126">
    <property type="protein sequence ID" value="CAK6982878.1"/>
    <property type="molecule type" value="Genomic_DNA"/>
</dbReference>
<gene>
    <name evidence="4" type="ORF">FSCOSCO3_A019366</name>
</gene>
<sequence length="291" mass="32375">MESCNGKSSCRVKASNSVFGDPCYGTYKYLDVTFTCLPAGFSRAQSLPPYTAVSTERVTTCDDRNNVQHLSCGSDYSVISVQKVLYGRADKMPDVICKKDCEINTNVVHTGDPCYGTYKYLDVLLLPACHPDEGQVLFIYGADYGRRDKNTCALVSAFWRRNHHCSRPTSKVAESCNGKRSCKVKVSNSVFGEPCRGTFKYLEVAYRCQYEGKVINILGADYGRRDKTTCSFERPASEVQNVHCSRPTSSQVAGSCNGKRSCRAFASNSVFGDPCYSTYKYLEVAYRCQCE</sequence>
<feature type="domain" description="SUEL-type lectin" evidence="3">
    <location>
        <begin position="207"/>
        <end position="289"/>
    </location>
</feature>
<organism evidence="4 5">
    <name type="scientific">Scomber scombrus</name>
    <name type="common">Atlantic mackerel</name>
    <name type="synonym">Scomber vernalis</name>
    <dbReference type="NCBI Taxonomy" id="13677"/>
    <lineage>
        <taxon>Eukaryota</taxon>
        <taxon>Metazoa</taxon>
        <taxon>Chordata</taxon>
        <taxon>Craniata</taxon>
        <taxon>Vertebrata</taxon>
        <taxon>Euteleostomi</taxon>
        <taxon>Actinopterygii</taxon>
        <taxon>Neopterygii</taxon>
        <taxon>Teleostei</taxon>
        <taxon>Neoteleostei</taxon>
        <taxon>Acanthomorphata</taxon>
        <taxon>Pelagiaria</taxon>
        <taxon>Scombriformes</taxon>
        <taxon>Scombridae</taxon>
        <taxon>Scomber</taxon>
    </lineage>
</organism>
<dbReference type="PROSITE" id="PS50228">
    <property type="entry name" value="SUEL_LECTIN"/>
    <property type="match status" value="3"/>
</dbReference>
<keyword evidence="5" id="KW-1185">Reference proteome</keyword>
<evidence type="ECO:0000259" key="3">
    <source>
        <dbReference type="PROSITE" id="PS50228"/>
    </source>
</evidence>
<accession>A0AAV1QHC6</accession>
<evidence type="ECO:0000313" key="4">
    <source>
        <dbReference type="EMBL" id="CAK6982878.1"/>
    </source>
</evidence>
<dbReference type="InterPro" id="IPR000922">
    <property type="entry name" value="Lectin_gal-bd_dom"/>
</dbReference>
<keyword evidence="1" id="KW-0430">Lectin</keyword>
<feature type="domain" description="SUEL-type lectin" evidence="3">
    <location>
        <begin position="128"/>
        <end position="209"/>
    </location>
</feature>
<dbReference type="GO" id="GO:0030246">
    <property type="term" value="F:carbohydrate binding"/>
    <property type="evidence" value="ECO:0007669"/>
    <property type="project" value="UniProtKB-KW"/>
</dbReference>
<reference evidence="4 5" key="1">
    <citation type="submission" date="2024-01" db="EMBL/GenBank/DDBJ databases">
        <authorList>
            <person name="Alioto T."/>
            <person name="Alioto T."/>
            <person name="Gomez Garrido J."/>
        </authorList>
    </citation>
    <scope>NUCLEOTIDE SEQUENCE [LARGE SCALE GENOMIC DNA]</scope>
</reference>
<dbReference type="AlphaFoldDB" id="A0AAV1QHC6"/>
<evidence type="ECO:0000256" key="1">
    <source>
        <dbReference type="ARBA" id="ARBA00022734"/>
    </source>
</evidence>
<proteinExistence type="predicted"/>
<dbReference type="Gene3D" id="2.60.120.740">
    <property type="match status" value="3"/>
</dbReference>
<name>A0AAV1QHC6_SCOSC</name>
<evidence type="ECO:0000313" key="5">
    <source>
        <dbReference type="Proteomes" id="UP001314229"/>
    </source>
</evidence>
<dbReference type="InterPro" id="IPR043159">
    <property type="entry name" value="Lectin_gal-bd_sf"/>
</dbReference>
<dbReference type="PANTHER" id="PTHR46780">
    <property type="entry name" value="PROTEIN EVA-1"/>
    <property type="match status" value="1"/>
</dbReference>
<feature type="domain" description="SUEL-type lectin" evidence="3">
    <location>
        <begin position="1"/>
        <end position="37"/>
    </location>
</feature>
<protein>
    <submittedName>
        <fullName evidence="4">Rhamnose-binding lectin-like</fullName>
    </submittedName>
</protein>
<comment type="caution">
    <text evidence="4">The sequence shown here is derived from an EMBL/GenBank/DDBJ whole genome shotgun (WGS) entry which is preliminary data.</text>
</comment>
<dbReference type="Proteomes" id="UP001314229">
    <property type="component" value="Unassembled WGS sequence"/>
</dbReference>